<evidence type="ECO:0000256" key="3">
    <source>
        <dbReference type="SAM" id="MobiDB-lite"/>
    </source>
</evidence>
<dbReference type="Gene3D" id="3.90.830.10">
    <property type="entry name" value="Syntaxin Binding Protein 1, Chain A, domain 2"/>
    <property type="match status" value="1"/>
</dbReference>
<keyword evidence="2" id="KW-0175">Coiled coil</keyword>
<dbReference type="Gene3D" id="3.40.50.1910">
    <property type="match status" value="2"/>
</dbReference>
<dbReference type="PANTHER" id="PTHR31029:SF4">
    <property type="entry name" value="CYCLIN-DEPENDENT KINASE-LIKE PROTEIN"/>
    <property type="match status" value="1"/>
</dbReference>
<feature type="region of interest" description="Disordered" evidence="3">
    <location>
        <begin position="149"/>
        <end position="175"/>
    </location>
</feature>
<feature type="region of interest" description="Disordered" evidence="3">
    <location>
        <begin position="1"/>
        <end position="108"/>
    </location>
</feature>
<evidence type="ECO:0000256" key="2">
    <source>
        <dbReference type="SAM" id="Coils"/>
    </source>
</evidence>
<feature type="compositionally biased region" description="Low complexity" evidence="3">
    <location>
        <begin position="1027"/>
        <end position="1052"/>
    </location>
</feature>
<sequence length="1150" mass="129528">MAPSSSSSPSKSPVPSLHPSLHFTPIPECEEDDFHEDRYKNRATPSSDGGSSATPSRHRHHRRSNEENNYQHTLTPLHHNGNRKRHDSSDSDDHGGSVSCNKCRPHHSHRDKFSVVPLESHHHNNNNNASFISSPNLIIKSIFQSLTRRSPKPSSAAPLPPRSSSSSASAASAADASREEQWRLAVAELSHKLIQATKKKEDAVVEASRLKTSMTELEKKLNKLEIYCHNLKSGLDECSNNNKKKQNVPVRKDTFNDRIIQQFLVSVSESRSSIRALSRALASQLRTVGGKVYERLSLLLQPFDVKINSFAKNPKSLIFYLEAILSRAFFEDFEASGFQKNGSTRILNPIDRCESNYASFNVLMELTWDEVLSRGTKHFSEEFSRFCDRKMSDVVSMLCWNRAWPEPLLQAFFGASKSVWLVHLLANSVNPGLQIFRVEGGDRFDPIYMEETGGDRYKSVVRAMVQPGFYVYGSVVKCKVVCKHSGGDEEEVVEDRVIRRSEIRISEKLVGIEGMSYSDSDSSSSQAGEYKNFRQLTRERLLYEMLRSTKTGSSKSTWKVLIMDKLTVKIMSYACKMADITDEGVSLVEDIFRRRQPLPSLDAIYFIQPTKENVIMFLSDMSGKSPLYKKAFVFFSSPVSKELVGHIKKDSSVLPRIGALREMNLEFFAIDSQGFITDHERALEDLFGDEETSRKGDACLNVMASRIATVFASLREFPTVRYRAAKSLDASTMTTLRDLIPTKLAAGIWNCLAKHKQSIENFPQTETCELLILDRSVDQIAPIIHEWTYDAMCHDLLNMEGNKYVHVIPSNSGGEPETKDVLLEEHDPIWLELRHAHIADASERLHDKMTNFLSKNKAAQLQHGKRDGAELSTRDLQKMVQALPQYSEQIDKLSLHVEIARKINDLIREQGLRELGQLEQDLVFGDAGMKDVIKYLSTQELAKLSSDDMSAVNNMRLLGSAVDAKKNTPGAFTLKFDLHKKKRAVRKEREEEAAWQLSRFYPMIEELIVKLSKGELPKEDYPCMNDPSPSFHGSTSHSSSAASSSQGQAAQSMRSRRTPTWAKPRGSDDGYSSDSVLRHSSSDFKKMGQRIFVFIVGGATRSELKVCHKLTTKLKREVILGSTSLDDPPQFITKLKLLTANELSIDDLQI</sequence>
<dbReference type="InterPro" id="IPR036045">
    <property type="entry name" value="Sec1-like_sf"/>
</dbReference>
<feature type="compositionally biased region" description="Low complexity" evidence="3">
    <location>
        <begin position="152"/>
        <end position="175"/>
    </location>
</feature>
<name>A0ABQ7M1X0_BRACM</name>
<dbReference type="Proteomes" id="UP000823674">
    <property type="component" value="Chromosome A06"/>
</dbReference>
<feature type="region of interest" description="Disordered" evidence="3">
    <location>
        <begin position="1020"/>
        <end position="1075"/>
    </location>
</feature>
<organism evidence="4 5">
    <name type="scientific">Brassica rapa subsp. trilocularis</name>
    <dbReference type="NCBI Taxonomy" id="1813537"/>
    <lineage>
        <taxon>Eukaryota</taxon>
        <taxon>Viridiplantae</taxon>
        <taxon>Streptophyta</taxon>
        <taxon>Embryophyta</taxon>
        <taxon>Tracheophyta</taxon>
        <taxon>Spermatophyta</taxon>
        <taxon>Magnoliopsida</taxon>
        <taxon>eudicotyledons</taxon>
        <taxon>Gunneridae</taxon>
        <taxon>Pentapetalae</taxon>
        <taxon>rosids</taxon>
        <taxon>malvids</taxon>
        <taxon>Brassicales</taxon>
        <taxon>Brassicaceae</taxon>
        <taxon>Brassiceae</taxon>
        <taxon>Brassica</taxon>
    </lineage>
</organism>
<dbReference type="SUPFAM" id="SSF56815">
    <property type="entry name" value="Sec1/munc18-like (SM) proteins"/>
    <property type="match status" value="1"/>
</dbReference>
<dbReference type="InterPro" id="IPR043127">
    <property type="entry name" value="Sec-1-like_dom3a"/>
</dbReference>
<evidence type="ECO:0000256" key="1">
    <source>
        <dbReference type="ARBA" id="ARBA00009884"/>
    </source>
</evidence>
<dbReference type="InterPro" id="IPR042316">
    <property type="entry name" value="IRKI-like"/>
</dbReference>
<comment type="caution">
    <text evidence="4">The sequence shown here is derived from an EMBL/GenBank/DDBJ whole genome shotgun (WGS) entry which is preliminary data.</text>
</comment>
<evidence type="ECO:0008006" key="6">
    <source>
        <dbReference type="Google" id="ProtNLM"/>
    </source>
</evidence>
<reference evidence="4 5" key="1">
    <citation type="submission" date="2021-03" db="EMBL/GenBank/DDBJ databases">
        <authorList>
            <person name="King G.J."/>
            <person name="Bancroft I."/>
            <person name="Baten A."/>
            <person name="Bloomfield J."/>
            <person name="Borpatragohain P."/>
            <person name="He Z."/>
            <person name="Irish N."/>
            <person name="Irwin J."/>
            <person name="Liu K."/>
            <person name="Mauleon R.P."/>
            <person name="Moore J."/>
            <person name="Morris R."/>
            <person name="Ostergaard L."/>
            <person name="Wang B."/>
            <person name="Wells R."/>
        </authorList>
    </citation>
    <scope>NUCLEOTIDE SEQUENCE [LARGE SCALE GENOMIC DNA]</scope>
    <source>
        <strain evidence="4">R-o-18</strain>
        <tissue evidence="4">Leaf</tissue>
    </source>
</reference>
<dbReference type="InterPro" id="IPR027482">
    <property type="entry name" value="Sec1-like_dom2"/>
</dbReference>
<dbReference type="EMBL" id="JADBGQ010000006">
    <property type="protein sequence ID" value="KAG5391961.1"/>
    <property type="molecule type" value="Genomic_DNA"/>
</dbReference>
<accession>A0ABQ7M1X0</accession>
<dbReference type="Gene3D" id="1.25.40.60">
    <property type="match status" value="1"/>
</dbReference>
<dbReference type="Pfam" id="PF00995">
    <property type="entry name" value="Sec1"/>
    <property type="match status" value="1"/>
</dbReference>
<dbReference type="InterPro" id="IPR043154">
    <property type="entry name" value="Sec-1-like_dom1"/>
</dbReference>
<feature type="compositionally biased region" description="Low complexity" evidence="3">
    <location>
        <begin position="1"/>
        <end position="20"/>
    </location>
</feature>
<comment type="similarity">
    <text evidence="1">Belongs to the STXBP/unc-18/SEC1 family.</text>
</comment>
<keyword evidence="5" id="KW-1185">Reference proteome</keyword>
<dbReference type="Gene3D" id="3.40.50.2060">
    <property type="match status" value="1"/>
</dbReference>
<proteinExistence type="inferred from homology"/>
<feature type="compositionally biased region" description="Polar residues" evidence="3">
    <location>
        <begin position="43"/>
        <end position="55"/>
    </location>
</feature>
<protein>
    <recommendedName>
        <fullName evidence="6">SNARE-interacting protein KEULE</fullName>
    </recommendedName>
</protein>
<evidence type="ECO:0000313" key="5">
    <source>
        <dbReference type="Proteomes" id="UP000823674"/>
    </source>
</evidence>
<gene>
    <name evidence="4" type="primary">A06p010520.1_BraROA</name>
    <name evidence="4" type="ORF">IGI04_021924</name>
</gene>
<dbReference type="InterPro" id="IPR001619">
    <property type="entry name" value="Sec1-like"/>
</dbReference>
<feature type="coiled-coil region" evidence="2">
    <location>
        <begin position="200"/>
        <end position="227"/>
    </location>
</feature>
<dbReference type="PANTHER" id="PTHR31029">
    <property type="entry name" value="CYCLIN-DEPENDENT KINASE-LIKE PROTEIN"/>
    <property type="match status" value="1"/>
</dbReference>
<evidence type="ECO:0000313" key="4">
    <source>
        <dbReference type="EMBL" id="KAG5391961.1"/>
    </source>
</evidence>